<evidence type="ECO:0000259" key="2">
    <source>
        <dbReference type="Pfam" id="PF16586"/>
    </source>
</evidence>
<dbReference type="AlphaFoldDB" id="A0A3R8LWA7"/>
<dbReference type="PANTHER" id="PTHR37836">
    <property type="entry name" value="LMO1036 PROTEIN"/>
    <property type="match status" value="1"/>
</dbReference>
<feature type="domain" description="DUF5060" evidence="2">
    <location>
        <begin position="3"/>
        <end position="65"/>
    </location>
</feature>
<dbReference type="Proteomes" id="UP000274920">
    <property type="component" value="Unassembled WGS sequence"/>
</dbReference>
<dbReference type="Pfam" id="PF13204">
    <property type="entry name" value="Apiosidase"/>
    <property type="match status" value="1"/>
</dbReference>
<dbReference type="InterPro" id="IPR025277">
    <property type="entry name" value="Apiosidase-like_cat_dom"/>
</dbReference>
<dbReference type="InterPro" id="IPR041239">
    <property type="entry name" value="DUF5605"/>
</dbReference>
<dbReference type="RefSeq" id="WP_125126531.1">
    <property type="nucleotide sequence ID" value="NZ_RHJS01000002.1"/>
</dbReference>
<name>A0A3R8LWA7_9FIRM</name>
<dbReference type="Gene3D" id="3.20.20.80">
    <property type="entry name" value="Glycosidases"/>
    <property type="match status" value="1"/>
</dbReference>
<feature type="domain" description="Apiosidase-like catalytic" evidence="1">
    <location>
        <begin position="92"/>
        <end position="344"/>
    </location>
</feature>
<accession>A0A3R8LWA7</accession>
<dbReference type="Pfam" id="PF18310">
    <property type="entry name" value="DUF5605"/>
    <property type="match status" value="1"/>
</dbReference>
<dbReference type="InterPro" id="IPR013783">
    <property type="entry name" value="Ig-like_fold"/>
</dbReference>
<comment type="caution">
    <text evidence="4">The sequence shown here is derived from an EMBL/GenBank/DDBJ whole genome shotgun (WGS) entry which is preliminary data.</text>
</comment>
<dbReference type="Pfam" id="PF16586">
    <property type="entry name" value="DUF5060"/>
    <property type="match status" value="1"/>
</dbReference>
<proteinExistence type="predicted"/>
<dbReference type="PANTHER" id="PTHR37836:SF2">
    <property type="entry name" value="DUF4038 DOMAIN-CONTAINING PROTEIN"/>
    <property type="match status" value="1"/>
</dbReference>
<dbReference type="InterPro" id="IPR017853">
    <property type="entry name" value="GH"/>
</dbReference>
<dbReference type="EMBL" id="RHJS01000002">
    <property type="protein sequence ID" value="RRK30737.1"/>
    <property type="molecule type" value="Genomic_DNA"/>
</dbReference>
<protein>
    <submittedName>
        <fullName evidence="4">DUF4038 domain-containing protein</fullName>
    </submittedName>
</protein>
<keyword evidence="5" id="KW-1185">Reference proteome</keyword>
<reference evidence="4" key="1">
    <citation type="submission" date="2018-10" db="EMBL/GenBank/DDBJ databases">
        <title>Schaedlerella arabinophila gen. nov. sp. nov., isolated from the mouse intestinal tract and comparative analysis with the genome of the closely related altered Schaedler flora strain ASF502.</title>
        <authorList>
            <person name="Miyake S."/>
            <person name="Soh M."/>
            <person name="Seedorf H."/>
        </authorList>
    </citation>
    <scope>NUCLEOTIDE SEQUENCE [LARGE SCALE GENOMIC DNA]</scope>
    <source>
        <strain evidence="4">DSM 106076</strain>
    </source>
</reference>
<feature type="domain" description="DUF5605" evidence="3">
    <location>
        <begin position="439"/>
        <end position="501"/>
    </location>
</feature>
<dbReference type="Gene3D" id="2.60.40.3950">
    <property type="match status" value="1"/>
</dbReference>
<dbReference type="Gene3D" id="2.60.40.10">
    <property type="entry name" value="Immunoglobulins"/>
    <property type="match status" value="1"/>
</dbReference>
<dbReference type="InterPro" id="IPR032260">
    <property type="entry name" value="DUF5060"/>
</dbReference>
<evidence type="ECO:0000313" key="5">
    <source>
        <dbReference type="Proteomes" id="UP000274920"/>
    </source>
</evidence>
<dbReference type="SUPFAM" id="SSF51445">
    <property type="entry name" value="(Trans)glycosidases"/>
    <property type="match status" value="1"/>
</dbReference>
<evidence type="ECO:0000259" key="3">
    <source>
        <dbReference type="Pfam" id="PF18310"/>
    </source>
</evidence>
<organism evidence="4 5">
    <name type="scientific">Schaedlerella arabinosiphila</name>
    <dbReference type="NCBI Taxonomy" id="2044587"/>
    <lineage>
        <taxon>Bacteria</taxon>
        <taxon>Bacillati</taxon>
        <taxon>Bacillota</taxon>
        <taxon>Clostridia</taxon>
        <taxon>Lachnospirales</taxon>
        <taxon>Lachnospiraceae</taxon>
        <taxon>Schaedlerella</taxon>
    </lineage>
</organism>
<evidence type="ECO:0000313" key="4">
    <source>
        <dbReference type="EMBL" id="RRK30737.1"/>
    </source>
</evidence>
<sequence>METIEKYGIFEYTVKGVPSSAPTEGAATFRNGETVRQVHAFLTGAGEYRIRFMPEEEGLWNYQISICGREQEGTLQCVPNTGENHGKVMADGDCFRYTDGETYIPFGTTCYAWIHQTEELQEQTIKSLSESPFNKIRMCVFPKSMPYNNNNPDCYPFLKKEDGAWDVNRPDLVFWEKLDKRIMQLGELGIEADLILFHPYDRWGFAELSQEDSLTYLEYCVARLAAYRNIWWSLANEYEMLFRKSAEDWDAYGEMLQEQDIYGHLISVHNIFAPYPKRKWMTHCSIQYQASDLDKVLRWRQEYQIPVVIDECGYEGDLPFNWGSLTAFEMVHRFWWVMLRGGFCTHGETFHREDEILWWAKGGRLYGESAPRIAFLKALLYSLPGKRHLAEMDGKNPNEADTKDTEEDSLRPFLNRLADAPEEARETFMAVVRPLRLEGETWYLEYFNRNRPVYADLHLAKNRKYRAEVIDIWNMTREMIGEDLSGDVRVSLPAKEGTAILVTELSKTGQDKYKKTKI</sequence>
<gene>
    <name evidence="4" type="ORF">EBB54_04600</name>
</gene>
<evidence type="ECO:0000259" key="1">
    <source>
        <dbReference type="Pfam" id="PF13204"/>
    </source>
</evidence>